<evidence type="ECO:0000313" key="2">
    <source>
        <dbReference type="Proteomes" id="UP000246715"/>
    </source>
</evidence>
<dbReference type="EMBL" id="DQ491001">
    <property type="protein sequence ID" value="ABT13825.1"/>
    <property type="molecule type" value="Genomic_DNA"/>
</dbReference>
<sequence length="93" mass="11394">MRKRTFLLSNLCWKASLSHRKFHVKMIKNKSLCYKNGRSHPAHCHWRSGCVFNRRPTEISVEEKFSEEDQFCHRIYRKHRDPFIRYTNHDNNC</sequence>
<dbReference type="Proteomes" id="UP000246715">
    <property type="component" value="Segment"/>
</dbReference>
<protein>
    <submittedName>
        <fullName evidence="1">Uncharacterized protein m271L</fullName>
    </submittedName>
</protein>
<gene>
    <name evidence="1" type="primary">m271L</name>
    <name evidence="1" type="ORF">MT325_m271L</name>
</gene>
<name>A7IU01_PBCVM</name>
<organismHost>
    <name type="scientific">Paramecium bursaria</name>
    <dbReference type="NCBI Taxonomy" id="74790"/>
</organismHost>
<reference evidence="1 2" key="1">
    <citation type="journal article" date="2007" name="Virology">
        <title>Sequence and annotation of the 314-kb MT325 and the 321-kb FR483 viruses that infect Chlorella Pbi.</title>
        <authorList>
            <person name="Fitzgerald L.A."/>
            <person name="Graves M.V."/>
            <person name="Li X."/>
            <person name="Feldblyum T."/>
            <person name="Hartigan J."/>
            <person name="Van Etten J.L."/>
        </authorList>
    </citation>
    <scope>NUCLEOTIDE SEQUENCE [LARGE SCALE GENOMIC DNA]</scope>
    <source>
        <strain evidence="1 2">MT325</strain>
    </source>
</reference>
<evidence type="ECO:0000313" key="1">
    <source>
        <dbReference type="EMBL" id="ABT13825.1"/>
    </source>
</evidence>
<proteinExistence type="predicted"/>
<organism evidence="1 2">
    <name type="scientific">Paramecium bursaria Chlorella virus MT325</name>
    <name type="common">PBCV-MT325</name>
    <dbReference type="NCBI Taxonomy" id="346932"/>
    <lineage>
        <taxon>Viruses</taxon>
        <taxon>Varidnaviria</taxon>
        <taxon>Bamfordvirae</taxon>
        <taxon>Nucleocytoviricota</taxon>
        <taxon>Megaviricetes</taxon>
        <taxon>Algavirales</taxon>
        <taxon>Phycodnaviridae</taxon>
        <taxon>Chlorovirus</taxon>
        <taxon>Chlorovirus conductrix</taxon>
        <taxon>Paramecium bursaria Chlorella virus A1</taxon>
    </lineage>
</organism>
<accession>A7IU01</accession>